<evidence type="ECO:0000256" key="2">
    <source>
        <dbReference type="ARBA" id="ARBA00004656"/>
    </source>
</evidence>
<accession>A0A9P0DHT1</accession>
<keyword evidence="4" id="KW-0963">Cytoplasm</keyword>
<evidence type="ECO:0000256" key="3">
    <source>
        <dbReference type="ARBA" id="ARBA00007541"/>
    </source>
</evidence>
<dbReference type="GO" id="GO:0005765">
    <property type="term" value="C:lysosomal membrane"/>
    <property type="evidence" value="ECO:0007669"/>
    <property type="project" value="UniProtKB-SubCell"/>
</dbReference>
<evidence type="ECO:0000256" key="7">
    <source>
        <dbReference type="SAM" id="MobiDB-lite"/>
    </source>
</evidence>
<evidence type="ECO:0000256" key="5">
    <source>
        <dbReference type="ARBA" id="ARBA00023136"/>
    </source>
</evidence>
<dbReference type="Proteomes" id="UP001152799">
    <property type="component" value="Chromosome 4"/>
</dbReference>
<reference evidence="9" key="1">
    <citation type="submission" date="2022-01" db="EMBL/GenBank/DDBJ databases">
        <authorList>
            <person name="King R."/>
        </authorList>
    </citation>
    <scope>NUCLEOTIDE SEQUENCE</scope>
</reference>
<dbReference type="OrthoDB" id="10051712at2759"/>
<dbReference type="GO" id="GO:0051087">
    <property type="term" value="F:protein-folding chaperone binding"/>
    <property type="evidence" value="ECO:0007669"/>
    <property type="project" value="TreeGrafter"/>
</dbReference>
<keyword evidence="5" id="KW-0472">Membrane</keyword>
<evidence type="ECO:0000256" key="4">
    <source>
        <dbReference type="ARBA" id="ARBA00022490"/>
    </source>
</evidence>
<organism evidence="9 10">
    <name type="scientific">Ceutorhynchus assimilis</name>
    <name type="common">cabbage seed weevil</name>
    <dbReference type="NCBI Taxonomy" id="467358"/>
    <lineage>
        <taxon>Eukaryota</taxon>
        <taxon>Metazoa</taxon>
        <taxon>Ecdysozoa</taxon>
        <taxon>Arthropoda</taxon>
        <taxon>Hexapoda</taxon>
        <taxon>Insecta</taxon>
        <taxon>Pterygota</taxon>
        <taxon>Neoptera</taxon>
        <taxon>Endopterygota</taxon>
        <taxon>Coleoptera</taxon>
        <taxon>Polyphaga</taxon>
        <taxon>Cucujiformia</taxon>
        <taxon>Curculionidae</taxon>
        <taxon>Ceutorhynchinae</taxon>
        <taxon>Ceutorhynchus</taxon>
    </lineage>
</organism>
<dbReference type="InterPro" id="IPR028086">
    <property type="entry name" value="FNIP_C_dom"/>
</dbReference>
<comment type="subcellular location">
    <subcellularLocation>
        <location evidence="1">Cytoplasm</location>
    </subcellularLocation>
    <subcellularLocation>
        <location evidence="2">Lysosome membrane</location>
    </subcellularLocation>
</comment>
<dbReference type="Pfam" id="PF14638">
    <property type="entry name" value="FNIP_C"/>
    <property type="match status" value="1"/>
</dbReference>
<dbReference type="InterPro" id="IPR026156">
    <property type="entry name" value="FNIP_fam"/>
</dbReference>
<dbReference type="Pfam" id="PF14637">
    <property type="entry name" value="FNIP_M"/>
    <property type="match status" value="2"/>
</dbReference>
<dbReference type="InterPro" id="IPR037545">
    <property type="entry name" value="DENN_FNIP1/2"/>
</dbReference>
<dbReference type="EMBL" id="OU892280">
    <property type="protein sequence ID" value="CAH1129523.1"/>
    <property type="molecule type" value="Genomic_DNA"/>
</dbReference>
<dbReference type="Pfam" id="PF14636">
    <property type="entry name" value="FNIP_N"/>
    <property type="match status" value="1"/>
</dbReference>
<dbReference type="PANTHER" id="PTHR21634">
    <property type="entry name" value="RE13835P"/>
    <property type="match status" value="1"/>
</dbReference>
<protein>
    <recommendedName>
        <fullName evidence="8">UDENN FNIP1/2-type domain-containing protein</fullName>
    </recommendedName>
</protein>
<proteinExistence type="inferred from homology"/>
<sequence length="1115" mass="124262">MALFNKLFSGLKIVQQNCHDDEPISHRVSSFGVEQVRLVLFRECDFRGRKLLFDSNATAKIQLEKAETDTKFVEVCNGYGYLVVAKKNADYEQLSEMVFGSVAMSFRGTFLKIHSLKEPNRIMFTQVFPSPHSKRPKTSSTSSIQSHSSTQSNFEHSIKLDDSGRNSAFSTSDRLSDRSTASDTVLVYRRRQSIPLDVPGRVSSGSKNSLVVDSGCADQSFSSLSTGPLNFPTWESTFSNKDLSAISFSSSGIFRRLLRSSTRSLQGSSTSLPNSSEGIHKSHHQKTSKLGLTISIELPSGKEKFLTQFLMEHIALIESLIWRTHHSVTLAYHRPSSFISFMMEVAQSTAEWLVNLLNAPGLMTNLWQRLSCNCDTSVNAFISHLSDNSANLCRSFQNQTSDTSRDRSLFLGSFSGPPVSSTIDIMGFNFSKFLKTDSNKDVVKKTAENSDFVGDGFLKQFCELVEAFDVKDTNFFISTLLTAVLTHHLGWVATVFPPSPLETEYYNKNFKQPYNALWSQLTDLYGAIGHPVKTAQTVITGSNKINVSKLLSALTYFIRFSNVERKQFYRPYVQGENKTAELLCIKSNSISKQNYKKYEDHLKELLVPESPKPGCSSEEKPSCSQMKEVLILQAAKGLSKIKSSGGLAGLIPENPKLSKVASNLGNISVEADCDENQNKKSLAKSIKFNNLTLLEQKTENVENNNNCENNKSKNVIFVLGEDETLVGFKKDEDIAPTKMDIKVGSGAKRKVSLAKRPSSLNLSKTSYELFSENQSESICPYMHPSSSYESLCIDPSEKPSKNSNIRAQSEPPEIRKVAPYSRVKFNLQQYPQVVRNYMKSKNIELEGLSLGEKVFDKFATVQNNIKLDLSGYETDGEEVEALQTPSNASELEFSPDMGTDEVRDSREASPVGLEKLMKIVDIPMPKSMISDNQESSMPYTSTVIKGIVDTFIPDMALQGVVSSKQQWYSELKSNLAMNAQHSLLDQPVDEALAIVANTDTWEVQVLSSHTYVIDKGTNGVRAGMSQLVANMLESLLQMWKLNIPTQYCMLHIEQRLQELCVRSKALAEMLLSSEFCSIEMLTSTLRIEVNDVPLLMAVASTHSPEVTQKYGLSFH</sequence>
<feature type="compositionally biased region" description="Low complexity" evidence="7">
    <location>
        <begin position="138"/>
        <end position="152"/>
    </location>
</feature>
<dbReference type="PANTHER" id="PTHR21634:SF9">
    <property type="entry name" value="RE13835P"/>
    <property type="match status" value="1"/>
</dbReference>
<comment type="similarity">
    <text evidence="3">Belongs to the FNIP family.</text>
</comment>
<evidence type="ECO:0000256" key="6">
    <source>
        <dbReference type="ARBA" id="ARBA00023228"/>
    </source>
</evidence>
<dbReference type="InterPro" id="IPR028085">
    <property type="entry name" value="FNIP_mid_dom"/>
</dbReference>
<dbReference type="AlphaFoldDB" id="A0A9P0DHT1"/>
<dbReference type="GO" id="GO:0042030">
    <property type="term" value="F:ATPase inhibitor activity"/>
    <property type="evidence" value="ECO:0007669"/>
    <property type="project" value="TreeGrafter"/>
</dbReference>
<dbReference type="InterPro" id="IPR028084">
    <property type="entry name" value="FNIP_N_dom"/>
</dbReference>
<name>A0A9P0DHT1_9CUCU</name>
<gene>
    <name evidence="9" type="ORF">CEUTPL_LOCUS8212</name>
</gene>
<feature type="domain" description="UDENN FNIP1/2-type" evidence="8">
    <location>
        <begin position="31"/>
        <end position="1102"/>
    </location>
</feature>
<evidence type="ECO:0000259" key="8">
    <source>
        <dbReference type="PROSITE" id="PS51836"/>
    </source>
</evidence>
<feature type="compositionally biased region" description="Polar residues" evidence="7">
    <location>
        <begin position="165"/>
        <end position="175"/>
    </location>
</feature>
<dbReference type="PRINTS" id="PR02073">
    <property type="entry name" value="FOLLICULNIP1"/>
</dbReference>
<keyword evidence="6" id="KW-0458">Lysosome</keyword>
<keyword evidence="10" id="KW-1185">Reference proteome</keyword>
<evidence type="ECO:0000313" key="9">
    <source>
        <dbReference type="EMBL" id="CAH1129523.1"/>
    </source>
</evidence>
<evidence type="ECO:0000313" key="10">
    <source>
        <dbReference type="Proteomes" id="UP001152799"/>
    </source>
</evidence>
<evidence type="ECO:0000256" key="1">
    <source>
        <dbReference type="ARBA" id="ARBA00004496"/>
    </source>
</evidence>
<dbReference type="PROSITE" id="PS51836">
    <property type="entry name" value="DENN_FNIP12"/>
    <property type="match status" value="1"/>
</dbReference>
<feature type="region of interest" description="Disordered" evidence="7">
    <location>
        <begin position="127"/>
        <end position="175"/>
    </location>
</feature>